<accession>A0A1H3YF89</accession>
<sequence>MQRHQLGQALIGVACALFVGGAVALVAGLLGAGAVVPIGVVALGCLGLGGALAMPE</sequence>
<keyword evidence="1" id="KW-1133">Transmembrane helix</keyword>
<organism evidence="2 3">
    <name type="scientific">Haloplanus vescus</name>
    <dbReference type="NCBI Taxonomy" id="555874"/>
    <lineage>
        <taxon>Archaea</taxon>
        <taxon>Methanobacteriati</taxon>
        <taxon>Methanobacteriota</taxon>
        <taxon>Stenosarchaea group</taxon>
        <taxon>Halobacteria</taxon>
        <taxon>Halobacteriales</taxon>
        <taxon>Haloferacaceae</taxon>
        <taxon>Haloplanus</taxon>
    </lineage>
</organism>
<keyword evidence="1" id="KW-0812">Transmembrane</keyword>
<evidence type="ECO:0000256" key="1">
    <source>
        <dbReference type="SAM" id="Phobius"/>
    </source>
</evidence>
<name>A0A1H3YF89_9EURY</name>
<keyword evidence="3" id="KW-1185">Reference proteome</keyword>
<feature type="transmembrane region" description="Helical" evidence="1">
    <location>
        <begin position="34"/>
        <end position="54"/>
    </location>
</feature>
<protein>
    <submittedName>
        <fullName evidence="2">Uncharacterized protein</fullName>
    </submittedName>
</protein>
<keyword evidence="1" id="KW-0472">Membrane</keyword>
<proteinExistence type="predicted"/>
<gene>
    <name evidence="2" type="ORF">SAMN04488065_1845</name>
</gene>
<dbReference type="PROSITE" id="PS51257">
    <property type="entry name" value="PROKAR_LIPOPROTEIN"/>
    <property type="match status" value="1"/>
</dbReference>
<evidence type="ECO:0000313" key="2">
    <source>
        <dbReference type="EMBL" id="SEA10217.1"/>
    </source>
</evidence>
<dbReference type="EMBL" id="FNQT01000002">
    <property type="protein sequence ID" value="SEA10217.1"/>
    <property type="molecule type" value="Genomic_DNA"/>
</dbReference>
<dbReference type="Proteomes" id="UP000236755">
    <property type="component" value="Unassembled WGS sequence"/>
</dbReference>
<dbReference type="RefSeq" id="WP_176791217.1">
    <property type="nucleotide sequence ID" value="NZ_FNQT01000002.1"/>
</dbReference>
<dbReference type="STRING" id="555874.SAMN04488065_1845"/>
<reference evidence="2 3" key="1">
    <citation type="submission" date="2016-10" db="EMBL/GenBank/DDBJ databases">
        <authorList>
            <person name="de Groot N.N."/>
        </authorList>
    </citation>
    <scope>NUCLEOTIDE SEQUENCE [LARGE SCALE GENOMIC DNA]</scope>
    <source>
        <strain evidence="2 3">CGMCC 1.8712</strain>
    </source>
</reference>
<evidence type="ECO:0000313" key="3">
    <source>
        <dbReference type="Proteomes" id="UP000236755"/>
    </source>
</evidence>
<dbReference type="AlphaFoldDB" id="A0A1H3YF89"/>